<gene>
    <name evidence="2" type="ORF">Ctob_012172</name>
</gene>
<evidence type="ECO:0000313" key="2">
    <source>
        <dbReference type="EMBL" id="KOO35947.1"/>
    </source>
</evidence>
<dbReference type="AlphaFoldDB" id="A0A0M0KBL0"/>
<organism evidence="2 3">
    <name type="scientific">Chrysochromulina tobinii</name>
    <dbReference type="NCBI Taxonomy" id="1460289"/>
    <lineage>
        <taxon>Eukaryota</taxon>
        <taxon>Haptista</taxon>
        <taxon>Haptophyta</taxon>
        <taxon>Prymnesiophyceae</taxon>
        <taxon>Prymnesiales</taxon>
        <taxon>Chrysochromulinaceae</taxon>
        <taxon>Chrysochromulina</taxon>
    </lineage>
</organism>
<accession>A0A0M0KBL0</accession>
<keyword evidence="3" id="KW-1185">Reference proteome</keyword>
<comment type="caution">
    <text evidence="2">The sequence shown here is derived from an EMBL/GenBank/DDBJ whole genome shotgun (WGS) entry which is preliminary data.</text>
</comment>
<dbReference type="SUPFAM" id="SSF140856">
    <property type="entry name" value="USP8 N-terminal domain-like"/>
    <property type="match status" value="1"/>
</dbReference>
<dbReference type="GO" id="GO:0005768">
    <property type="term" value="C:endosome"/>
    <property type="evidence" value="ECO:0007669"/>
    <property type="project" value="TreeGrafter"/>
</dbReference>
<protein>
    <submittedName>
        <fullName evidence="2">Stam-binding protein</fullName>
    </submittedName>
</protein>
<dbReference type="EMBL" id="JWZX01000695">
    <property type="protein sequence ID" value="KOO35947.1"/>
    <property type="molecule type" value="Genomic_DNA"/>
</dbReference>
<dbReference type="Proteomes" id="UP000037460">
    <property type="component" value="Unassembled WGS sequence"/>
</dbReference>
<dbReference type="InterPro" id="IPR015063">
    <property type="entry name" value="USP8_dimer"/>
</dbReference>
<dbReference type="GO" id="GO:0070536">
    <property type="term" value="P:protein K63-linked deubiquitination"/>
    <property type="evidence" value="ECO:0007669"/>
    <property type="project" value="TreeGrafter"/>
</dbReference>
<evidence type="ECO:0000259" key="1">
    <source>
        <dbReference type="Pfam" id="PF08969"/>
    </source>
</evidence>
<sequence>MESIPPTDEDLKKLAAEAADRRLKGLTDEAERGARDIHVADHMPIKRFFYAAKTILQQARTLAGEQDLERAYVLLIRFSTLFVEVLPTHAGFKTAEVADDRKALIKEVSKVLEEATLVKSVLRSRYLVDDEARIRAERS</sequence>
<dbReference type="PANTHER" id="PTHR12947">
    <property type="entry name" value="AMSH-LIKE PROTEASE"/>
    <property type="match status" value="1"/>
</dbReference>
<dbReference type="Gene3D" id="1.20.58.80">
    <property type="entry name" value="Phosphotransferase system, lactose/cellobiose-type IIA subunit"/>
    <property type="match status" value="1"/>
</dbReference>
<proteinExistence type="predicted"/>
<dbReference type="GO" id="GO:0016020">
    <property type="term" value="C:membrane"/>
    <property type="evidence" value="ECO:0007669"/>
    <property type="project" value="TreeGrafter"/>
</dbReference>
<evidence type="ECO:0000313" key="3">
    <source>
        <dbReference type="Proteomes" id="UP000037460"/>
    </source>
</evidence>
<dbReference type="OrthoDB" id="3640at2759"/>
<reference evidence="3" key="1">
    <citation type="journal article" date="2015" name="PLoS Genet.">
        <title>Genome Sequence and Transcriptome Analyses of Chrysochromulina tobin: Metabolic Tools for Enhanced Algal Fitness in the Prominent Order Prymnesiales (Haptophyceae).</title>
        <authorList>
            <person name="Hovde B.T."/>
            <person name="Deodato C.R."/>
            <person name="Hunsperger H.M."/>
            <person name="Ryken S.A."/>
            <person name="Yost W."/>
            <person name="Jha R.K."/>
            <person name="Patterson J."/>
            <person name="Monnat R.J. Jr."/>
            <person name="Barlow S.B."/>
            <person name="Starkenburg S.R."/>
            <person name="Cattolico R.A."/>
        </authorList>
    </citation>
    <scope>NUCLEOTIDE SEQUENCE</scope>
    <source>
        <strain evidence="3">CCMP291</strain>
    </source>
</reference>
<dbReference type="GO" id="GO:0061578">
    <property type="term" value="F:K63-linked deubiquitinase activity"/>
    <property type="evidence" value="ECO:0007669"/>
    <property type="project" value="TreeGrafter"/>
</dbReference>
<feature type="domain" description="USP8 dimerisation" evidence="1">
    <location>
        <begin position="36"/>
        <end position="126"/>
    </location>
</feature>
<name>A0A0M0KBL0_9EUKA</name>
<dbReference type="PANTHER" id="PTHR12947:SF13">
    <property type="entry name" value="FI19924P1"/>
    <property type="match status" value="1"/>
</dbReference>
<dbReference type="Pfam" id="PF08969">
    <property type="entry name" value="USP8_dimer"/>
    <property type="match status" value="1"/>
</dbReference>